<proteinExistence type="predicted"/>
<dbReference type="KEGG" id="aup:AsAng_0012290"/>
<keyword evidence="3" id="KW-1185">Reference proteome</keyword>
<reference evidence="2" key="1">
    <citation type="submission" date="2022-09" db="EMBL/GenBank/DDBJ databases">
        <title>Aureispira anguillicida sp. nov., isolated from Leptocephalus of Japanese eel Anguilla japonica.</title>
        <authorList>
            <person name="Yuasa K."/>
            <person name="Mekata T."/>
            <person name="Ikunari K."/>
        </authorList>
    </citation>
    <scope>NUCLEOTIDE SEQUENCE</scope>
    <source>
        <strain evidence="2">EL160426</strain>
    </source>
</reference>
<dbReference type="AlphaFoldDB" id="A0A916DQ50"/>
<dbReference type="EMBL" id="AP026867">
    <property type="protein sequence ID" value="BDS10521.1"/>
    <property type="molecule type" value="Genomic_DNA"/>
</dbReference>
<organism evidence="2 3">
    <name type="scientific">Aureispira anguillae</name>
    <dbReference type="NCBI Taxonomy" id="2864201"/>
    <lineage>
        <taxon>Bacteria</taxon>
        <taxon>Pseudomonadati</taxon>
        <taxon>Bacteroidota</taxon>
        <taxon>Saprospiria</taxon>
        <taxon>Saprospirales</taxon>
        <taxon>Saprospiraceae</taxon>
        <taxon>Aureispira</taxon>
    </lineage>
</organism>
<evidence type="ECO:0000256" key="1">
    <source>
        <dbReference type="SAM" id="Coils"/>
    </source>
</evidence>
<name>A0A916DQ50_9BACT</name>
<evidence type="ECO:0000313" key="3">
    <source>
        <dbReference type="Proteomes" id="UP001060919"/>
    </source>
</evidence>
<dbReference type="Proteomes" id="UP001060919">
    <property type="component" value="Chromosome"/>
</dbReference>
<sequence>MIYVCVIGKHLKYNDMLAKLGKLDKVKNLNYTDYRSLIKKEVKQRLSTAPTTGVFQYVLLAGNSLQWKGDLETMEEQPMLYLHDNSQPLIQSIKKDAAFNLKTYSYGTCRMVQVGNDVQVYICPEKGKLTQPQLLKPIQKVLKKFKPKLFLEIVDDLSTIEPSVIEDGGGIVEGEENGIQAIAKKIGLSLTKYHKAFQQVNEQAKNLAKEDKSRNKILLQRNKLLKHMKHLCTSWADEVQPNTAELSLETNWEKLYAYWSAYFAKQKTTKTERGVNEKELYKKAVKDVERFFEVMDKEDLDINAIEKNLKLLEQHLEQWKKMVDKPVDSFEEELKAFEQIVYNIKNELKEARKKQEEGESYEAAAEALELFMEDMKKYDVTNPSKIEKDIAILEKCLTGWKTVVNTNGKSFYAEDLSIMETAVQRVKKDWEEAQPKLERYALVIKELDVALAANATEEKIMDLLNQAEAIVTAKKI</sequence>
<feature type="coiled-coil region" evidence="1">
    <location>
        <begin position="295"/>
        <end position="364"/>
    </location>
</feature>
<keyword evidence="1" id="KW-0175">Coiled coil</keyword>
<protein>
    <submittedName>
        <fullName evidence="2">Uncharacterized protein</fullName>
    </submittedName>
</protein>
<gene>
    <name evidence="2" type="ORF">AsAng_0012290</name>
</gene>
<evidence type="ECO:0000313" key="2">
    <source>
        <dbReference type="EMBL" id="BDS10521.1"/>
    </source>
</evidence>
<accession>A0A916DQ50</accession>